<dbReference type="Pfam" id="PF17925">
    <property type="entry name" value="TetR_C_20"/>
    <property type="match status" value="1"/>
</dbReference>
<dbReference type="InterPro" id="IPR041642">
    <property type="entry name" value="KstR_C"/>
</dbReference>
<name>A0A6S6NZ50_9MYCO</name>
<evidence type="ECO:0000256" key="3">
    <source>
        <dbReference type="ARBA" id="ARBA00023163"/>
    </source>
</evidence>
<organism evidence="6 7">
    <name type="scientific">Mycolicibacterium litorale</name>
    <dbReference type="NCBI Taxonomy" id="758802"/>
    <lineage>
        <taxon>Bacteria</taxon>
        <taxon>Bacillati</taxon>
        <taxon>Actinomycetota</taxon>
        <taxon>Actinomycetes</taxon>
        <taxon>Mycobacteriales</taxon>
        <taxon>Mycobacteriaceae</taxon>
        <taxon>Mycolicibacterium</taxon>
    </lineage>
</organism>
<gene>
    <name evidence="6" type="ORF">NIIDNTM18_03800</name>
</gene>
<dbReference type="EMBL" id="AP023287">
    <property type="protein sequence ID" value="BCI51102.1"/>
    <property type="molecule type" value="Genomic_DNA"/>
</dbReference>
<evidence type="ECO:0000313" key="6">
    <source>
        <dbReference type="EMBL" id="BCI51102.1"/>
    </source>
</evidence>
<dbReference type="Proteomes" id="UP000515734">
    <property type="component" value="Chromosome"/>
</dbReference>
<dbReference type="InterPro" id="IPR009057">
    <property type="entry name" value="Homeodomain-like_sf"/>
</dbReference>
<feature type="domain" description="HTH tetR-type" evidence="5">
    <location>
        <begin position="10"/>
        <end position="70"/>
    </location>
</feature>
<dbReference type="InterPro" id="IPR001647">
    <property type="entry name" value="HTH_TetR"/>
</dbReference>
<dbReference type="PROSITE" id="PS50977">
    <property type="entry name" value="HTH_TETR_2"/>
    <property type="match status" value="1"/>
</dbReference>
<keyword evidence="2 4" id="KW-0238">DNA-binding</keyword>
<dbReference type="InterPro" id="IPR050109">
    <property type="entry name" value="HTH-type_TetR-like_transc_reg"/>
</dbReference>
<keyword evidence="3" id="KW-0804">Transcription</keyword>
<dbReference type="PANTHER" id="PTHR30055:SF234">
    <property type="entry name" value="HTH-TYPE TRANSCRIPTIONAL REGULATOR BETI"/>
    <property type="match status" value="1"/>
</dbReference>
<proteinExistence type="predicted"/>
<dbReference type="AlphaFoldDB" id="A0A6S6NZ50"/>
<dbReference type="GO" id="GO:0000976">
    <property type="term" value="F:transcription cis-regulatory region binding"/>
    <property type="evidence" value="ECO:0007669"/>
    <property type="project" value="TreeGrafter"/>
</dbReference>
<feature type="DNA-binding region" description="H-T-H motif" evidence="4">
    <location>
        <begin position="33"/>
        <end position="52"/>
    </location>
</feature>
<dbReference type="SUPFAM" id="SSF46689">
    <property type="entry name" value="Homeodomain-like"/>
    <property type="match status" value="1"/>
</dbReference>
<dbReference type="Gene3D" id="1.10.357.10">
    <property type="entry name" value="Tetracycline Repressor, domain 2"/>
    <property type="match status" value="1"/>
</dbReference>
<reference evidence="6 7" key="1">
    <citation type="submission" date="2020-07" db="EMBL/GenBank/DDBJ databases">
        <title>Complete genome sequence of Mycolicibacterium litorale like strain isolated from cardiac implantable electronic device infection.</title>
        <authorList>
            <person name="Fukano H."/>
            <person name="Miyama H."/>
            <person name="Hoshino Y."/>
        </authorList>
    </citation>
    <scope>NUCLEOTIDE SEQUENCE [LARGE SCALE GENOMIC DNA]</scope>
    <source>
        <strain evidence="6 7">NIIDNTM18</strain>
    </source>
</reference>
<accession>A0A6S6NZ50</accession>
<keyword evidence="1" id="KW-0805">Transcription regulation</keyword>
<dbReference type="GO" id="GO:0003700">
    <property type="term" value="F:DNA-binding transcription factor activity"/>
    <property type="evidence" value="ECO:0007669"/>
    <property type="project" value="TreeGrafter"/>
</dbReference>
<evidence type="ECO:0000256" key="2">
    <source>
        <dbReference type="ARBA" id="ARBA00023125"/>
    </source>
</evidence>
<evidence type="ECO:0000256" key="1">
    <source>
        <dbReference type="ARBA" id="ARBA00023015"/>
    </source>
</evidence>
<evidence type="ECO:0000259" key="5">
    <source>
        <dbReference type="PROSITE" id="PS50977"/>
    </source>
</evidence>
<evidence type="ECO:0000256" key="4">
    <source>
        <dbReference type="PROSITE-ProRule" id="PRU00335"/>
    </source>
</evidence>
<evidence type="ECO:0000313" key="7">
    <source>
        <dbReference type="Proteomes" id="UP000515734"/>
    </source>
</evidence>
<dbReference type="RefSeq" id="WP_185294115.1">
    <property type="nucleotide sequence ID" value="NZ_AP023287.1"/>
</dbReference>
<protein>
    <submittedName>
        <fullName evidence="6">TetR family transcriptional regulator</fullName>
    </submittedName>
</protein>
<dbReference type="PANTHER" id="PTHR30055">
    <property type="entry name" value="HTH-TYPE TRANSCRIPTIONAL REGULATOR RUTR"/>
    <property type="match status" value="1"/>
</dbReference>
<dbReference type="Pfam" id="PF00440">
    <property type="entry name" value="TetR_N"/>
    <property type="match status" value="1"/>
</dbReference>
<sequence>MDGAQDLAARAGEDRLIAVVVEILEADGYDAVALREVARRARISLSTIYKRYATRDELILAALEAWMEDNRYSGVSPHPRDAGTSLYDALMDLFRTLFEPWEQHPGMLTAYFRARSSQGGQRLLQRGLDIVVPAGLELLADVDDAFIADLNAVVSSVVYGLLGRFATGEIDITEILPTLDRTVYWLTTGYEAARGSTAAVHTRDVR</sequence>